<evidence type="ECO:0000313" key="1">
    <source>
        <dbReference type="EMBL" id="NOV50736.1"/>
    </source>
</evidence>
<protein>
    <submittedName>
        <fullName evidence="1">Putative secreted protein</fullName>
    </submittedName>
</protein>
<organism evidence="1">
    <name type="scientific">Xenopsylla cheopis</name>
    <name type="common">Oriental rat flea</name>
    <name type="synonym">Pulex cheopis</name>
    <dbReference type="NCBI Taxonomy" id="163159"/>
    <lineage>
        <taxon>Eukaryota</taxon>
        <taxon>Metazoa</taxon>
        <taxon>Ecdysozoa</taxon>
        <taxon>Arthropoda</taxon>
        <taxon>Hexapoda</taxon>
        <taxon>Insecta</taxon>
        <taxon>Pterygota</taxon>
        <taxon>Neoptera</taxon>
        <taxon>Endopterygota</taxon>
        <taxon>Siphonaptera</taxon>
        <taxon>Pulicidae</taxon>
        <taxon>Xenopsyllinae</taxon>
        <taxon>Xenopsylla</taxon>
    </lineage>
</organism>
<name>A0A6M2DWJ3_XENCH</name>
<proteinExistence type="predicted"/>
<dbReference type="PROSITE" id="PS51257">
    <property type="entry name" value="PROKAR_LIPOPROTEIN"/>
    <property type="match status" value="1"/>
</dbReference>
<reference evidence="1" key="1">
    <citation type="submission" date="2020-03" db="EMBL/GenBank/DDBJ databases">
        <title>Transcriptomic Profiling of the Digestive Tract of the Rat Flea, Xenopsylla cheopis, Following Blood Feeding and Infection with Yersinia pestis.</title>
        <authorList>
            <person name="Bland D.M."/>
            <person name="Martens C.A."/>
            <person name="Virtaneva K."/>
            <person name="Kanakabandi K."/>
            <person name="Long D."/>
            <person name="Rosenke R."/>
            <person name="Saturday G.A."/>
            <person name="Hoyt F.H."/>
            <person name="Bruno D.P."/>
            <person name="Ribeiro J.M.C."/>
            <person name="Hinnebusch J."/>
        </authorList>
    </citation>
    <scope>NUCLEOTIDE SEQUENCE</scope>
</reference>
<dbReference type="AlphaFoldDB" id="A0A6M2DWJ3"/>
<dbReference type="EMBL" id="GIIL01007010">
    <property type="protein sequence ID" value="NOV50736.1"/>
    <property type="molecule type" value="Transcribed_RNA"/>
</dbReference>
<accession>A0A6M2DWJ3</accession>
<sequence>MLCGRLILEMYSFCNCQVYYTVVVSGCGAVPGGSIGMVEGTVAASVVDHFEEHTSIRICTAAVPCRMLRIDVAGYQHSVA</sequence>